<evidence type="ECO:0000313" key="1">
    <source>
        <dbReference type="EMBL" id="AAL17815.1"/>
    </source>
</evidence>
<sequence length="22" mass="2402">MGTVGKNTEEQFGNIVVIYKSS</sequence>
<dbReference type="AlphaFoldDB" id="Q96P08"/>
<organism evidence="1">
    <name type="scientific">Homo sapiens</name>
    <name type="common">Human</name>
    <dbReference type="NCBI Taxonomy" id="9606"/>
    <lineage>
        <taxon>Eukaryota</taxon>
        <taxon>Metazoa</taxon>
        <taxon>Chordata</taxon>
        <taxon>Craniata</taxon>
        <taxon>Vertebrata</taxon>
        <taxon>Euteleostomi</taxon>
        <taxon>Mammalia</taxon>
        <taxon>Eutheria</taxon>
        <taxon>Euarchontoglires</taxon>
        <taxon>Primates</taxon>
        <taxon>Haplorrhini</taxon>
        <taxon>Catarrhini</taxon>
        <taxon>Hominidae</taxon>
        <taxon>Homo</taxon>
    </lineage>
</organism>
<name>Q96P08_HUMAN</name>
<protein>
    <submittedName>
        <fullName evidence="1">Upstream ORF</fullName>
    </submittedName>
</protein>
<accession>Q96P08</accession>
<proteinExistence type="evidence at transcript level"/>
<gene>
    <name evidence="1" type="primary">BRE</name>
</gene>
<reference evidence="1" key="1">
    <citation type="journal article" date="2001" name="Biochem. Biophys. Res. Commun.">
        <title>Expression of human BRE in multiple isoforms.</title>
        <authorList>
            <person name="Ching A.K.K."/>
            <person name="Li P.S."/>
            <person name="Li Q."/>
            <person name="Chan B.C.L."/>
            <person name="Chan J.Y.-H."/>
            <person name="Lim P.L."/>
            <person name="Pang J.C.S."/>
            <person name="Chui Y.L."/>
        </authorList>
    </citation>
    <scope>NUCLEOTIDE SEQUENCE</scope>
</reference>
<dbReference type="PeptideAtlas" id="Q96P08"/>
<dbReference type="EMBL" id="AF420603">
    <property type="protein sequence ID" value="AAL17815.1"/>
    <property type="molecule type" value="mRNA"/>
</dbReference>
<dbReference type="ChiTaRS" id="BRE">
    <property type="organism name" value="human"/>
</dbReference>